<evidence type="ECO:0000313" key="6">
    <source>
        <dbReference type="EMBL" id="NDY90063.1"/>
    </source>
</evidence>
<dbReference type="AlphaFoldDB" id="A0A7C9TI76"/>
<dbReference type="Pfam" id="PF02922">
    <property type="entry name" value="CBM_48"/>
    <property type="match status" value="1"/>
</dbReference>
<dbReference type="InterPro" id="IPR013780">
    <property type="entry name" value="Glyco_hydro_b"/>
</dbReference>
<dbReference type="NCBIfam" id="TIGR02100">
    <property type="entry name" value="glgX_debranch"/>
    <property type="match status" value="1"/>
</dbReference>
<dbReference type="CDD" id="cd02856">
    <property type="entry name" value="E_set_GDE_Isoamylase_N"/>
    <property type="match status" value="1"/>
</dbReference>
<dbReference type="GO" id="GO:0004135">
    <property type="term" value="F:amylo-alpha-1,6-glucosidase activity"/>
    <property type="evidence" value="ECO:0007669"/>
    <property type="project" value="InterPro"/>
</dbReference>
<feature type="region of interest" description="Disordered" evidence="4">
    <location>
        <begin position="131"/>
        <end position="157"/>
    </location>
</feature>
<evidence type="ECO:0000256" key="2">
    <source>
        <dbReference type="ARBA" id="ARBA00022801"/>
    </source>
</evidence>
<evidence type="ECO:0000313" key="7">
    <source>
        <dbReference type="Proteomes" id="UP000484255"/>
    </source>
</evidence>
<feature type="region of interest" description="Disordered" evidence="4">
    <location>
        <begin position="690"/>
        <end position="739"/>
    </location>
</feature>
<organism evidence="6 7">
    <name type="scientific">Ideonella livida</name>
    <dbReference type="NCBI Taxonomy" id="2707176"/>
    <lineage>
        <taxon>Bacteria</taxon>
        <taxon>Pseudomonadati</taxon>
        <taxon>Pseudomonadota</taxon>
        <taxon>Betaproteobacteria</taxon>
        <taxon>Burkholderiales</taxon>
        <taxon>Sphaerotilaceae</taxon>
        <taxon>Ideonella</taxon>
    </lineage>
</organism>
<accession>A0A7C9TI76</accession>
<dbReference type="InterPro" id="IPR006047">
    <property type="entry name" value="GH13_cat_dom"/>
</dbReference>
<dbReference type="SUPFAM" id="SSF51011">
    <property type="entry name" value="Glycosyl hydrolase domain"/>
    <property type="match status" value="1"/>
</dbReference>
<dbReference type="InterPro" id="IPR017853">
    <property type="entry name" value="GH"/>
</dbReference>
<feature type="compositionally biased region" description="Pro residues" evidence="4">
    <location>
        <begin position="719"/>
        <end position="739"/>
    </location>
</feature>
<keyword evidence="2" id="KW-0378">Hydrolase</keyword>
<gene>
    <name evidence="6" type="primary">glgX</name>
    <name evidence="6" type="ORF">G3A44_02530</name>
</gene>
<comment type="similarity">
    <text evidence="1">Belongs to the glycosyl hydrolase 13 family.</text>
</comment>
<comment type="caution">
    <text evidence="6">The sequence shown here is derived from an EMBL/GenBank/DDBJ whole genome shotgun (WGS) entry which is preliminary data.</text>
</comment>
<dbReference type="GO" id="GO:0005980">
    <property type="term" value="P:glycogen catabolic process"/>
    <property type="evidence" value="ECO:0007669"/>
    <property type="project" value="InterPro"/>
</dbReference>
<proteinExistence type="inferred from homology"/>
<dbReference type="Gene3D" id="2.60.40.10">
    <property type="entry name" value="Immunoglobulins"/>
    <property type="match status" value="1"/>
</dbReference>
<dbReference type="SUPFAM" id="SSF81296">
    <property type="entry name" value="E set domains"/>
    <property type="match status" value="1"/>
</dbReference>
<dbReference type="SUPFAM" id="SSF51445">
    <property type="entry name" value="(Trans)glycosidases"/>
    <property type="match status" value="1"/>
</dbReference>
<reference evidence="6 7" key="1">
    <citation type="submission" date="2020-02" db="EMBL/GenBank/DDBJ databases">
        <title>Ideonella bacterium strain TBM-1.</title>
        <authorList>
            <person name="Chen W.-M."/>
        </authorList>
    </citation>
    <scope>NUCLEOTIDE SEQUENCE [LARGE SCALE GENOMIC DNA]</scope>
    <source>
        <strain evidence="6 7">TBM-1</strain>
    </source>
</reference>
<dbReference type="InterPro" id="IPR011837">
    <property type="entry name" value="Glycogen_debranch_GlgX"/>
</dbReference>
<feature type="compositionally biased region" description="Basic and acidic residues" evidence="4">
    <location>
        <begin position="133"/>
        <end position="146"/>
    </location>
</feature>
<evidence type="ECO:0000256" key="1">
    <source>
        <dbReference type="ARBA" id="ARBA00008061"/>
    </source>
</evidence>
<evidence type="ECO:0000256" key="4">
    <source>
        <dbReference type="SAM" id="MobiDB-lite"/>
    </source>
</evidence>
<dbReference type="InterPro" id="IPR044505">
    <property type="entry name" value="GlgX_Isoamylase_N_E_set"/>
</dbReference>
<dbReference type="Proteomes" id="UP000484255">
    <property type="component" value="Unassembled WGS sequence"/>
</dbReference>
<feature type="domain" description="Glycosyl hydrolase family 13 catalytic" evidence="5">
    <location>
        <begin position="181"/>
        <end position="596"/>
    </location>
</feature>
<dbReference type="EMBL" id="JAAGOH010000002">
    <property type="protein sequence ID" value="NDY90063.1"/>
    <property type="molecule type" value="Genomic_DNA"/>
</dbReference>
<feature type="compositionally biased region" description="Basic and acidic residues" evidence="4">
    <location>
        <begin position="496"/>
        <end position="510"/>
    </location>
</feature>
<dbReference type="InterPro" id="IPR013783">
    <property type="entry name" value="Ig-like_fold"/>
</dbReference>
<feature type="region of interest" description="Disordered" evidence="4">
    <location>
        <begin position="496"/>
        <end position="517"/>
    </location>
</feature>
<keyword evidence="3" id="KW-0326">Glycosidase</keyword>
<sequence length="739" mass="80195">MAMPDFPAPTARCGALPPADPLALGATLRPDGVGVAVWAPEARVVWLCTFDDAGRTEQARHRLQPDGQGVWHGLLPTALGGRPGLVYGYRAEGPWAPAQGLRFNPQRLLLDPYATEVVGAYRAADHGAGLDIHLGHDPADPSRPHPQDNAPAAPKARVTVPAPVARPPRCPVPPAQRVVAEVHVQAATARHPGVPAALRGTYAGLAHPVMIEHWRRLGVTTLELLPLMQRADEARLQGLGLRNHWGYNTLAFFAAEPRYASGQGGLSPAEELRQALATLREAGFELWLDVVFNHTAETDAWGPTLSWRGLGNRQWYRLPPDDLAGYQNWAGCGNVLHLGQPMVLRFVMDALRHWVTHYGIDGFRFDLASVLARGSDGRFDAGGAFFAALQADPLLRRCAWVAEPWDLGPDGYQPGAYPPGWLEWNDRSRDTLRAAWLRPGDARGQRSELATRLAGSSDRFAQALGLPRTPLASVNFLTAHDGFTLRDLVSFNERHNHANGEHNRDGHHDNLSWNAGAEGPTTDAGVLALRARLQRGLLATLLLCRGTPMLLGGDELGHSQRGNNNAYCQDNALTWWDWDGADPDLLAFATRLLALRRDEPALHDACWLTGQPDPAQPDGAPDVAWAAADGHPLAAADWHHPTARHLRVHLLPPAGQGEALLLLNPDALDLSAALPAPRRGSHWWCRLDSAQPRGQGPCDPRQAGDLPLPGRSVQVWTSQPPPGAPLPLPPRHLSPEPLP</sequence>
<name>A0A7C9TI76_9BURK</name>
<dbReference type="InterPro" id="IPR004193">
    <property type="entry name" value="Glyco_hydro_13_N"/>
</dbReference>
<dbReference type="Gene3D" id="2.60.40.1180">
    <property type="entry name" value="Golgi alpha-mannosidase II"/>
    <property type="match status" value="1"/>
</dbReference>
<protein>
    <submittedName>
        <fullName evidence="6">Glycogen debranching protein GlgX</fullName>
    </submittedName>
</protein>
<dbReference type="SMART" id="SM00642">
    <property type="entry name" value="Aamy"/>
    <property type="match status" value="1"/>
</dbReference>
<dbReference type="PANTHER" id="PTHR43002">
    <property type="entry name" value="GLYCOGEN DEBRANCHING ENZYME"/>
    <property type="match status" value="1"/>
</dbReference>
<dbReference type="InterPro" id="IPR014756">
    <property type="entry name" value="Ig_E-set"/>
</dbReference>
<keyword evidence="7" id="KW-1185">Reference proteome</keyword>
<evidence type="ECO:0000256" key="3">
    <source>
        <dbReference type="ARBA" id="ARBA00023295"/>
    </source>
</evidence>
<dbReference type="CDD" id="cd11326">
    <property type="entry name" value="AmyAc_Glg_debranch"/>
    <property type="match status" value="1"/>
</dbReference>
<dbReference type="Gene3D" id="3.20.20.80">
    <property type="entry name" value="Glycosidases"/>
    <property type="match status" value="1"/>
</dbReference>
<evidence type="ECO:0000259" key="5">
    <source>
        <dbReference type="SMART" id="SM00642"/>
    </source>
</evidence>